<gene>
    <name evidence="1" type="ORF">ENS59_01955</name>
</gene>
<dbReference type="InterPro" id="IPR036069">
    <property type="entry name" value="DUF34/NIF3_sf"/>
</dbReference>
<evidence type="ECO:0000313" key="1">
    <source>
        <dbReference type="EMBL" id="HFH28264.1"/>
    </source>
</evidence>
<dbReference type="PANTHER" id="PTHR41774:SF1">
    <property type="entry name" value="NGG1P INTERACTING FACTOR NIF3"/>
    <property type="match status" value="1"/>
</dbReference>
<dbReference type="PANTHER" id="PTHR41774">
    <property type="match status" value="1"/>
</dbReference>
<sequence length="107" mass="11939">MYVLVTFVPPDRTEQVLAALFAAGAGRYGTYDHCAFVSSGEGRFRPLSGADPYIGMVGKDERVREDRIELLVSVDVVDQVLKALRESHPYEEPAIYLFPLDGRVFKS</sequence>
<dbReference type="InterPro" id="IPR015867">
    <property type="entry name" value="N-reg_PII/ATP_PRibTrfase_C"/>
</dbReference>
<organism evidence="1">
    <name type="scientific">Gracilinema caldarium</name>
    <dbReference type="NCBI Taxonomy" id="215591"/>
    <lineage>
        <taxon>Bacteria</taxon>
        <taxon>Pseudomonadati</taxon>
        <taxon>Spirochaetota</taxon>
        <taxon>Spirochaetia</taxon>
        <taxon>Spirochaetales</taxon>
        <taxon>Breznakiellaceae</taxon>
        <taxon>Gracilinema</taxon>
    </lineage>
</organism>
<protein>
    <recommendedName>
        <fullName evidence="2">NGG1p interacting factor NIF3</fullName>
    </recommendedName>
</protein>
<dbReference type="PROSITE" id="PS51343">
    <property type="entry name" value="PII_GLNB_DOM"/>
    <property type="match status" value="1"/>
</dbReference>
<name>A0A7C3IFI3_9SPIR</name>
<dbReference type="GO" id="GO:0006808">
    <property type="term" value="P:regulation of nitrogen utilization"/>
    <property type="evidence" value="ECO:0007669"/>
    <property type="project" value="InterPro"/>
</dbReference>
<comment type="caution">
    <text evidence="1">The sequence shown here is derived from an EMBL/GenBank/DDBJ whole genome shotgun (WGS) entry which is preliminary data.</text>
</comment>
<accession>A0A7C3IFI3</accession>
<dbReference type="SUPFAM" id="SSF102705">
    <property type="entry name" value="NIF3 (NGG1p interacting factor 3)-like"/>
    <property type="match status" value="1"/>
</dbReference>
<dbReference type="Gene3D" id="3.30.70.120">
    <property type="match status" value="1"/>
</dbReference>
<dbReference type="InterPro" id="IPR002187">
    <property type="entry name" value="N-reg_PII"/>
</dbReference>
<proteinExistence type="predicted"/>
<evidence type="ECO:0008006" key="2">
    <source>
        <dbReference type="Google" id="ProtNLM"/>
    </source>
</evidence>
<dbReference type="GO" id="GO:0030234">
    <property type="term" value="F:enzyme regulator activity"/>
    <property type="evidence" value="ECO:0007669"/>
    <property type="project" value="InterPro"/>
</dbReference>
<reference evidence="1" key="1">
    <citation type="journal article" date="2020" name="mSystems">
        <title>Genome- and Community-Level Interaction Insights into Carbon Utilization and Element Cycling Functions of Hydrothermarchaeota in Hydrothermal Sediment.</title>
        <authorList>
            <person name="Zhou Z."/>
            <person name="Liu Y."/>
            <person name="Xu W."/>
            <person name="Pan J."/>
            <person name="Luo Z.H."/>
            <person name="Li M."/>
        </authorList>
    </citation>
    <scope>NUCLEOTIDE SEQUENCE [LARGE SCALE GENOMIC DNA]</scope>
    <source>
        <strain evidence="1">SpSt-503</strain>
    </source>
</reference>
<dbReference type="AlphaFoldDB" id="A0A7C3IFI3"/>
<dbReference type="EMBL" id="DSVL01000061">
    <property type="protein sequence ID" value="HFH28264.1"/>
    <property type="molecule type" value="Genomic_DNA"/>
</dbReference>